<dbReference type="KEGG" id="mbai:MB901379_01359"/>
<dbReference type="AlphaFoldDB" id="A0A447GBG2"/>
<proteinExistence type="predicted"/>
<dbReference type="PANTHER" id="PTHR35569">
    <property type="entry name" value="CYANAMIDE HYDRATASE DDI2-RELATED"/>
    <property type="match status" value="1"/>
</dbReference>
<dbReference type="SUPFAM" id="SSF109604">
    <property type="entry name" value="HD-domain/PDEase-like"/>
    <property type="match status" value="1"/>
</dbReference>
<gene>
    <name evidence="1" type="ORF">MB901379_01359</name>
</gene>
<dbReference type="Gene3D" id="1.10.3210.10">
    <property type="entry name" value="Hypothetical protein af1432"/>
    <property type="match status" value="1"/>
</dbReference>
<protein>
    <submittedName>
        <fullName evidence="1">HD domain protein, cyanamide hydratase family</fullName>
    </submittedName>
</protein>
<dbReference type="RefSeq" id="WP_158015881.1">
    <property type="nucleotide sequence ID" value="NZ_CBCSKE010000012.1"/>
</dbReference>
<dbReference type="Proteomes" id="UP000269998">
    <property type="component" value="Chromosome"/>
</dbReference>
<dbReference type="PANTHER" id="PTHR35569:SF1">
    <property type="entry name" value="CYANAMIDE HYDRATASE DDI2-RELATED"/>
    <property type="match status" value="1"/>
</dbReference>
<reference evidence="2" key="1">
    <citation type="submission" date="2018-02" db="EMBL/GenBank/DDBJ databases">
        <authorList>
            <person name="Seth-Smith MB H."/>
            <person name="Seth-Smith H."/>
        </authorList>
    </citation>
    <scope>NUCLEOTIDE SEQUENCE [LARGE SCALE GENOMIC DNA]</scope>
</reference>
<dbReference type="OrthoDB" id="8478129at2"/>
<organism evidence="1 2">
    <name type="scientific">Mycobacterium basiliense</name>
    <dbReference type="NCBI Taxonomy" id="2094119"/>
    <lineage>
        <taxon>Bacteria</taxon>
        <taxon>Bacillati</taxon>
        <taxon>Actinomycetota</taxon>
        <taxon>Actinomycetes</taxon>
        <taxon>Mycobacteriales</taxon>
        <taxon>Mycobacteriaceae</taxon>
        <taxon>Mycobacterium</taxon>
    </lineage>
</organism>
<name>A0A447GBG2_9MYCO</name>
<keyword evidence="2" id="KW-1185">Reference proteome</keyword>
<dbReference type="EMBL" id="LR130759">
    <property type="protein sequence ID" value="VDM87809.1"/>
    <property type="molecule type" value="Genomic_DNA"/>
</dbReference>
<evidence type="ECO:0000313" key="2">
    <source>
        <dbReference type="Proteomes" id="UP000269998"/>
    </source>
</evidence>
<accession>A0A447GBG2</accession>
<sequence length="192" mass="21242">MFPNTPAAAAALTVANRCYTPSLRDHCIRSYLWGAHYAATHRINYDDELLYVSAMLHDMALTDVFDSHTVPFENAGGELAWVFGIAAGWTPERAARAAEIIVLHMRDAVAADVDPESHLLQVATAWDVVGLRPEEFPLETRAEVLARYPRQDFVNEFLTCFENQAARKPGSATAVSVFDHKLASLITTNPLD</sequence>
<evidence type="ECO:0000313" key="1">
    <source>
        <dbReference type="EMBL" id="VDM87809.1"/>
    </source>
</evidence>